<dbReference type="PANTHER" id="PTHR30537">
    <property type="entry name" value="HTH-TYPE TRANSCRIPTIONAL REGULATOR"/>
    <property type="match status" value="1"/>
</dbReference>
<dbReference type="Pfam" id="PF03466">
    <property type="entry name" value="LysR_substrate"/>
    <property type="match status" value="1"/>
</dbReference>
<dbReference type="InterPro" id="IPR058163">
    <property type="entry name" value="LysR-type_TF_proteobact-type"/>
</dbReference>
<evidence type="ECO:0000256" key="4">
    <source>
        <dbReference type="ARBA" id="ARBA00023163"/>
    </source>
</evidence>
<dbReference type="CDD" id="cd08422">
    <property type="entry name" value="PBP2_CrgA_like"/>
    <property type="match status" value="1"/>
</dbReference>
<dbReference type="PANTHER" id="PTHR30537:SF5">
    <property type="entry name" value="HTH-TYPE TRANSCRIPTIONAL ACTIVATOR TTDR-RELATED"/>
    <property type="match status" value="1"/>
</dbReference>
<dbReference type="SUPFAM" id="SSF53850">
    <property type="entry name" value="Periplasmic binding protein-like II"/>
    <property type="match status" value="1"/>
</dbReference>
<dbReference type="InterPro" id="IPR000847">
    <property type="entry name" value="LysR_HTH_N"/>
</dbReference>
<evidence type="ECO:0000256" key="3">
    <source>
        <dbReference type="ARBA" id="ARBA00023125"/>
    </source>
</evidence>
<keyword evidence="3" id="KW-0238">DNA-binding</keyword>
<gene>
    <name evidence="6" type="ORF">GCM10009129_07780</name>
</gene>
<evidence type="ECO:0000259" key="5">
    <source>
        <dbReference type="PROSITE" id="PS50931"/>
    </source>
</evidence>
<dbReference type="Pfam" id="PF00126">
    <property type="entry name" value="HTH_1"/>
    <property type="match status" value="1"/>
</dbReference>
<keyword evidence="2" id="KW-0805">Transcription regulation</keyword>
<dbReference type="Gene3D" id="1.10.10.10">
    <property type="entry name" value="Winged helix-like DNA-binding domain superfamily/Winged helix DNA-binding domain"/>
    <property type="match status" value="1"/>
</dbReference>
<keyword evidence="4" id="KW-0804">Transcription</keyword>
<dbReference type="Proteomes" id="UP001501787">
    <property type="component" value="Unassembled WGS sequence"/>
</dbReference>
<name>A0ABP3FD97_9GAMM</name>
<evidence type="ECO:0000313" key="7">
    <source>
        <dbReference type="Proteomes" id="UP001501787"/>
    </source>
</evidence>
<accession>A0ABP3FD97</accession>
<comment type="caution">
    <text evidence="6">The sequence shown here is derived from an EMBL/GenBank/DDBJ whole genome shotgun (WGS) entry which is preliminary data.</text>
</comment>
<dbReference type="InterPro" id="IPR005119">
    <property type="entry name" value="LysR_subst-bd"/>
</dbReference>
<dbReference type="InterPro" id="IPR036390">
    <property type="entry name" value="WH_DNA-bd_sf"/>
</dbReference>
<dbReference type="SUPFAM" id="SSF46785">
    <property type="entry name" value="Winged helix' DNA-binding domain"/>
    <property type="match status" value="1"/>
</dbReference>
<dbReference type="Gene3D" id="3.40.190.290">
    <property type="match status" value="1"/>
</dbReference>
<evidence type="ECO:0000256" key="1">
    <source>
        <dbReference type="ARBA" id="ARBA00009437"/>
    </source>
</evidence>
<organism evidence="6 7">
    <name type="scientific">Psychrobacter aestuarii</name>
    <dbReference type="NCBI Taxonomy" id="556327"/>
    <lineage>
        <taxon>Bacteria</taxon>
        <taxon>Pseudomonadati</taxon>
        <taxon>Pseudomonadota</taxon>
        <taxon>Gammaproteobacteria</taxon>
        <taxon>Moraxellales</taxon>
        <taxon>Moraxellaceae</taxon>
        <taxon>Psychrobacter</taxon>
    </lineage>
</organism>
<dbReference type="PROSITE" id="PS50931">
    <property type="entry name" value="HTH_LYSR"/>
    <property type="match status" value="1"/>
</dbReference>
<sequence>MVAKYASFTQAAHALDMPLSTLSRRIAHLENQLNVTLLHRDAHRVQLTYEGQLYYQKSTGWFEQLSSTVGCLQQNTQQASGLIRVTAPINLTQSSLAPLFNDFLHTYPDIQLDLRLSNRHLDIEEDAIDVAFRVGEHSHADWVGRALYPIQMIICSAPTLINDHLRAPEDLAALPKVVMYPILPRPLEHIVSGERCAFANTDNVRMWVNDLDVLTQAVIAGVGIGLVPDYIAKPLIAAGKMVHVLPEWRNQPRVCHMLYRHRDHIPHRVRLFIDFILERFDA</sequence>
<protein>
    <submittedName>
        <fullName evidence="6">LysR family transcriptional regulator</fullName>
    </submittedName>
</protein>
<evidence type="ECO:0000256" key="2">
    <source>
        <dbReference type="ARBA" id="ARBA00023015"/>
    </source>
</evidence>
<comment type="similarity">
    <text evidence="1">Belongs to the LysR transcriptional regulatory family.</text>
</comment>
<reference evidence="7" key="1">
    <citation type="journal article" date="2019" name="Int. J. Syst. Evol. Microbiol.">
        <title>The Global Catalogue of Microorganisms (GCM) 10K type strain sequencing project: providing services to taxonomists for standard genome sequencing and annotation.</title>
        <authorList>
            <consortium name="The Broad Institute Genomics Platform"/>
            <consortium name="The Broad Institute Genome Sequencing Center for Infectious Disease"/>
            <person name="Wu L."/>
            <person name="Ma J."/>
        </authorList>
    </citation>
    <scope>NUCLEOTIDE SEQUENCE [LARGE SCALE GENOMIC DNA]</scope>
    <source>
        <strain evidence="7">JCM 16343</strain>
    </source>
</reference>
<proteinExistence type="inferred from homology"/>
<keyword evidence="7" id="KW-1185">Reference proteome</keyword>
<dbReference type="EMBL" id="BAAAFR010000001">
    <property type="protein sequence ID" value="GAA0312899.1"/>
    <property type="molecule type" value="Genomic_DNA"/>
</dbReference>
<dbReference type="InterPro" id="IPR036388">
    <property type="entry name" value="WH-like_DNA-bd_sf"/>
</dbReference>
<evidence type="ECO:0000313" key="6">
    <source>
        <dbReference type="EMBL" id="GAA0312899.1"/>
    </source>
</evidence>
<feature type="domain" description="HTH lysR-type" evidence="5">
    <location>
        <begin position="1"/>
        <end position="48"/>
    </location>
</feature>